<dbReference type="SUPFAM" id="SSF56601">
    <property type="entry name" value="beta-lactamase/transpeptidase-like"/>
    <property type="match status" value="1"/>
</dbReference>
<comment type="caution">
    <text evidence="2">The sequence shown here is derived from an EMBL/GenBank/DDBJ whole genome shotgun (WGS) entry which is preliminary data.</text>
</comment>
<accession>A0A7C1GTH4</accession>
<dbReference type="InterPro" id="IPR050491">
    <property type="entry name" value="AmpC-like"/>
</dbReference>
<sequence>MIGKIAALAMIVLICSVPLVSNPINDVMHRIIDFEGFWGTVLVSRGDVILHAGGYGMADIERNIPNTPEKKLRIASITKQFTAAAILRLCEDGFISLSDSLAKFIPEFPNGDTISIEQMLNHSSGIPTMINTLELLEEVKKFEEDRTLQEAEIAYISSLPLRFEPGSSFLYSNSAYFLLSVIVERASGKRYDDYLRTNFFEPLGMNNTGYDYNEYDSGWGLPYYCDSYVIDLSSVRPADWVDRRLPGGAGGLYSTVYDLYLWDRALSSGEVLSESSLRLMESPTNELFEAGYGVFIGNELIDGEYRRVVYHDGDTKGTSTRINRYVDDDIFVVVLSNIEGRDFTALAHELAKAVLVNGMGTD</sequence>
<feature type="domain" description="Beta-lactamase-related" evidence="1">
    <location>
        <begin position="41"/>
        <end position="351"/>
    </location>
</feature>
<dbReference type="EMBL" id="DSBT01000315">
    <property type="protein sequence ID" value="HDP78541.1"/>
    <property type="molecule type" value="Genomic_DNA"/>
</dbReference>
<dbReference type="InterPro" id="IPR012338">
    <property type="entry name" value="Beta-lactam/transpept-like"/>
</dbReference>
<dbReference type="PANTHER" id="PTHR46825">
    <property type="entry name" value="D-ALANYL-D-ALANINE-CARBOXYPEPTIDASE/ENDOPEPTIDASE AMPH"/>
    <property type="match status" value="1"/>
</dbReference>
<dbReference type="GO" id="GO:0016787">
    <property type="term" value="F:hydrolase activity"/>
    <property type="evidence" value="ECO:0007669"/>
    <property type="project" value="UniProtKB-KW"/>
</dbReference>
<keyword evidence="2" id="KW-0378">Hydrolase</keyword>
<proteinExistence type="predicted"/>
<dbReference type="Gene3D" id="3.40.710.10">
    <property type="entry name" value="DD-peptidase/beta-lactamase superfamily"/>
    <property type="match status" value="1"/>
</dbReference>
<name>A0A7C1GTH4_9BACT</name>
<dbReference type="PANTHER" id="PTHR46825:SF9">
    <property type="entry name" value="BETA-LACTAMASE-RELATED DOMAIN-CONTAINING PROTEIN"/>
    <property type="match status" value="1"/>
</dbReference>
<dbReference type="InterPro" id="IPR001466">
    <property type="entry name" value="Beta-lactam-related"/>
</dbReference>
<protein>
    <submittedName>
        <fullName evidence="2">Class A beta-lactamase-related serine hydrolase</fullName>
    </submittedName>
</protein>
<reference evidence="2" key="1">
    <citation type="journal article" date="2020" name="mSystems">
        <title>Genome- and Community-Level Interaction Insights into Carbon Utilization and Element Cycling Functions of Hydrothermarchaeota in Hydrothermal Sediment.</title>
        <authorList>
            <person name="Zhou Z."/>
            <person name="Liu Y."/>
            <person name="Xu W."/>
            <person name="Pan J."/>
            <person name="Luo Z.H."/>
            <person name="Li M."/>
        </authorList>
    </citation>
    <scope>NUCLEOTIDE SEQUENCE [LARGE SCALE GENOMIC DNA]</scope>
    <source>
        <strain evidence="2">SpSt-1179</strain>
    </source>
</reference>
<organism evidence="2">
    <name type="scientific">Mesotoga infera</name>
    <dbReference type="NCBI Taxonomy" id="1236046"/>
    <lineage>
        <taxon>Bacteria</taxon>
        <taxon>Thermotogati</taxon>
        <taxon>Thermotogota</taxon>
        <taxon>Thermotogae</taxon>
        <taxon>Kosmotogales</taxon>
        <taxon>Kosmotogaceae</taxon>
        <taxon>Mesotoga</taxon>
    </lineage>
</organism>
<evidence type="ECO:0000313" key="2">
    <source>
        <dbReference type="EMBL" id="HDP78541.1"/>
    </source>
</evidence>
<dbReference type="Proteomes" id="UP000886198">
    <property type="component" value="Unassembled WGS sequence"/>
</dbReference>
<evidence type="ECO:0000259" key="1">
    <source>
        <dbReference type="Pfam" id="PF00144"/>
    </source>
</evidence>
<gene>
    <name evidence="2" type="ORF">ENN47_10245</name>
</gene>
<dbReference type="Pfam" id="PF00144">
    <property type="entry name" value="Beta-lactamase"/>
    <property type="match status" value="1"/>
</dbReference>
<dbReference type="AlphaFoldDB" id="A0A7C1GTH4"/>